<dbReference type="Ensembl" id="ENSGACT00000003308.2">
    <property type="protein sequence ID" value="ENSGACP00000003297.2"/>
    <property type="gene ID" value="ENSGACG00000002523.2"/>
</dbReference>
<evidence type="ECO:0000313" key="3">
    <source>
        <dbReference type="Proteomes" id="UP000007635"/>
    </source>
</evidence>
<feature type="region of interest" description="Disordered" evidence="1">
    <location>
        <begin position="1"/>
        <end position="76"/>
    </location>
</feature>
<dbReference type="Pfam" id="PF15502">
    <property type="entry name" value="MPLKIP"/>
    <property type="match status" value="1"/>
</dbReference>
<proteinExistence type="predicted"/>
<dbReference type="Proteomes" id="UP000007635">
    <property type="component" value="Chromosome III"/>
</dbReference>
<dbReference type="InParanoid" id="G3ND97"/>
<keyword evidence="3" id="KW-1185">Reference proteome</keyword>
<protein>
    <recommendedName>
        <fullName evidence="4">M-phase specific PLK1 interacting protein</fullName>
    </recommendedName>
</protein>
<name>G3ND97_GASAC</name>
<reference evidence="2 3" key="1">
    <citation type="journal article" date="2021" name="G3 (Bethesda)">
        <title>Improved contiguity of the threespine stickleback genome using long-read sequencing.</title>
        <authorList>
            <person name="Nath S."/>
            <person name="Shaw D.E."/>
            <person name="White M.A."/>
        </authorList>
    </citation>
    <scope>NUCLEOTIDE SEQUENCE [LARGE SCALE GENOMIC DNA]</scope>
    <source>
        <strain evidence="2 3">Lake Benthic</strain>
    </source>
</reference>
<evidence type="ECO:0000256" key="1">
    <source>
        <dbReference type="SAM" id="MobiDB-lite"/>
    </source>
</evidence>
<feature type="compositionally biased region" description="Gly residues" evidence="1">
    <location>
        <begin position="55"/>
        <end position="70"/>
    </location>
</feature>
<feature type="region of interest" description="Disordered" evidence="1">
    <location>
        <begin position="102"/>
        <end position="122"/>
    </location>
</feature>
<dbReference type="OMA" id="SMMQDPW"/>
<dbReference type="InterPro" id="IPR028265">
    <property type="entry name" value="TTDN1/SICKLE"/>
</dbReference>
<evidence type="ECO:0008006" key="4">
    <source>
        <dbReference type="Google" id="ProtNLM"/>
    </source>
</evidence>
<dbReference type="FunCoup" id="G3ND97">
    <property type="interactions" value="741"/>
</dbReference>
<sequence length="122" mass="13250">MYRGPDRPQWSPGAPRPTDRFPSPAPRWGFPGLRSPYGGSGSCYESPLRSPGSQRGFGYGDGSGSRGFGGSKRPRGGSCVCFQAESSVEKYFSRSMLQDPWEALQPASDGRPERNQRGVTTD</sequence>
<reference evidence="2" key="3">
    <citation type="submission" date="2025-09" db="UniProtKB">
        <authorList>
            <consortium name="Ensembl"/>
        </authorList>
    </citation>
    <scope>IDENTIFICATION</scope>
</reference>
<evidence type="ECO:0000313" key="2">
    <source>
        <dbReference type="Ensembl" id="ENSGACP00000003297.2"/>
    </source>
</evidence>
<organism evidence="2 3">
    <name type="scientific">Gasterosteus aculeatus aculeatus</name>
    <name type="common">three-spined stickleback</name>
    <dbReference type="NCBI Taxonomy" id="481459"/>
    <lineage>
        <taxon>Eukaryota</taxon>
        <taxon>Metazoa</taxon>
        <taxon>Chordata</taxon>
        <taxon>Craniata</taxon>
        <taxon>Vertebrata</taxon>
        <taxon>Euteleostomi</taxon>
        <taxon>Actinopterygii</taxon>
        <taxon>Neopterygii</taxon>
        <taxon>Teleostei</taxon>
        <taxon>Neoteleostei</taxon>
        <taxon>Acanthomorphata</taxon>
        <taxon>Eupercaria</taxon>
        <taxon>Perciformes</taxon>
        <taxon>Cottioidei</taxon>
        <taxon>Gasterosteales</taxon>
        <taxon>Gasterosteidae</taxon>
        <taxon>Gasterosteus</taxon>
    </lineage>
</organism>
<dbReference type="Bgee" id="ENSGACG00000002523">
    <property type="expression patterns" value="Expressed in embryo and 13 other cell types or tissues"/>
</dbReference>
<reference evidence="2" key="2">
    <citation type="submission" date="2025-08" db="UniProtKB">
        <authorList>
            <consortium name="Ensembl"/>
        </authorList>
    </citation>
    <scope>IDENTIFICATION</scope>
</reference>
<dbReference type="AlphaFoldDB" id="G3ND97"/>
<accession>G3ND97</accession>
<dbReference type="GeneTree" id="ENSGT00730000113898"/>